<dbReference type="InterPro" id="IPR036844">
    <property type="entry name" value="Hint_dom_sf"/>
</dbReference>
<proteinExistence type="predicted"/>
<dbReference type="PROSITE" id="PS50818">
    <property type="entry name" value="INTEIN_C_TER"/>
    <property type="match status" value="1"/>
</dbReference>
<dbReference type="NCBIfam" id="TIGR01443">
    <property type="entry name" value="intein_Cterm"/>
    <property type="match status" value="1"/>
</dbReference>
<accession>A0ABV1G902</accession>
<feature type="domain" description="Hint" evidence="1">
    <location>
        <begin position="28"/>
        <end position="122"/>
    </location>
</feature>
<dbReference type="EMBL" id="JBBMFF010000248">
    <property type="protein sequence ID" value="MEQ2511861.1"/>
    <property type="molecule type" value="Genomic_DNA"/>
</dbReference>
<sequence length="249" mass="27314">MGDGALTGAITGAIQGGLSGYANHLRYGSCFVAGTLVATATGYVAIEKIKAGDLVWAWDEETGDVALKPVVETYINETTELTHIFVGDKEIVATPTHPFYCPVKGWTDAAHLRAGDILVLVNGEYVVVEKIQHELLESPVKVYNFQVEDYHTYYVSDNGVLVHNKCGGETAAARRGRQMHKEWDYGSGVIKEKVIGNGARVDGIDYVNRIVYELKPNNPRAVRRGLAQLDRYLNILGAEDWAGVLVLYD</sequence>
<dbReference type="RefSeq" id="WP_349136563.1">
    <property type="nucleotide sequence ID" value="NZ_JBBMFF010000248.1"/>
</dbReference>
<dbReference type="InterPro" id="IPR028902">
    <property type="entry name" value="Tox-REase-9_dom"/>
</dbReference>
<dbReference type="Proteomes" id="UP001491552">
    <property type="component" value="Unassembled WGS sequence"/>
</dbReference>
<dbReference type="Gene3D" id="2.170.16.10">
    <property type="entry name" value="Hedgehog/Intein (Hint) domain"/>
    <property type="match status" value="1"/>
</dbReference>
<organism evidence="2 3">
    <name type="scientific">Faecousia intestinalis</name>
    <dbReference type="NCBI Taxonomy" id="3133167"/>
    <lineage>
        <taxon>Bacteria</taxon>
        <taxon>Bacillati</taxon>
        <taxon>Bacillota</taxon>
        <taxon>Clostridia</taxon>
        <taxon>Eubacteriales</taxon>
        <taxon>Oscillospiraceae</taxon>
        <taxon>Faecousia</taxon>
    </lineage>
</organism>
<evidence type="ECO:0000313" key="2">
    <source>
        <dbReference type="EMBL" id="MEQ2511861.1"/>
    </source>
</evidence>
<dbReference type="SUPFAM" id="SSF51294">
    <property type="entry name" value="Hedgehog/intein (Hint) domain"/>
    <property type="match status" value="1"/>
</dbReference>
<keyword evidence="3" id="KW-1185">Reference proteome</keyword>
<protein>
    <submittedName>
        <fullName evidence="2">Polymorphic toxin-type HINT domain-containing protein</fullName>
    </submittedName>
</protein>
<dbReference type="InterPro" id="IPR006141">
    <property type="entry name" value="Intein_N"/>
</dbReference>
<name>A0ABV1G902_9FIRM</name>
<dbReference type="CDD" id="cd00081">
    <property type="entry name" value="Hint"/>
    <property type="match status" value="1"/>
</dbReference>
<evidence type="ECO:0000259" key="1">
    <source>
        <dbReference type="SMART" id="SM00306"/>
    </source>
</evidence>
<gene>
    <name evidence="2" type="ORF">WMO66_11510</name>
</gene>
<dbReference type="Pfam" id="PF15650">
    <property type="entry name" value="Tox-REase-9"/>
    <property type="match status" value="1"/>
</dbReference>
<dbReference type="Pfam" id="PF07591">
    <property type="entry name" value="PT-HINT"/>
    <property type="match status" value="1"/>
</dbReference>
<dbReference type="SMART" id="SM00306">
    <property type="entry name" value="HintN"/>
    <property type="match status" value="1"/>
</dbReference>
<dbReference type="InterPro" id="IPR030934">
    <property type="entry name" value="Intein_C"/>
</dbReference>
<dbReference type="PROSITE" id="PS50817">
    <property type="entry name" value="INTEIN_N_TER"/>
    <property type="match status" value="1"/>
</dbReference>
<comment type="caution">
    <text evidence="2">The sequence shown here is derived from an EMBL/GenBank/DDBJ whole genome shotgun (WGS) entry which is preliminary data.</text>
</comment>
<evidence type="ECO:0000313" key="3">
    <source>
        <dbReference type="Proteomes" id="UP001491552"/>
    </source>
</evidence>
<reference evidence="2 3" key="1">
    <citation type="submission" date="2024-03" db="EMBL/GenBank/DDBJ databases">
        <title>Human intestinal bacterial collection.</title>
        <authorList>
            <person name="Pauvert C."/>
            <person name="Hitch T.C.A."/>
            <person name="Clavel T."/>
        </authorList>
    </citation>
    <scope>NUCLEOTIDE SEQUENCE [LARGE SCALE GENOMIC DNA]</scope>
    <source>
        <strain evidence="2 3">CLA-AA-H192</strain>
    </source>
</reference>
<dbReference type="InterPro" id="IPR003587">
    <property type="entry name" value="Hint_dom_N"/>
</dbReference>